<dbReference type="RefSeq" id="WP_409965983.1">
    <property type="nucleotide sequence ID" value="NZ_CP144143.1"/>
</dbReference>
<keyword evidence="3" id="KW-1185">Reference proteome</keyword>
<dbReference type="SUPFAM" id="SSF74653">
    <property type="entry name" value="TolA/TonB C-terminal domain"/>
    <property type="match status" value="1"/>
</dbReference>
<organism evidence="2 3">
    <name type="scientific">Mycovorax composti</name>
    <dbReference type="NCBI Taxonomy" id="2962693"/>
    <lineage>
        <taxon>Bacteria</taxon>
        <taxon>Pseudomonadati</taxon>
        <taxon>Bacteroidota</taxon>
        <taxon>Chitinophagia</taxon>
        <taxon>Chitinophagales</taxon>
        <taxon>Chitinophagaceae</taxon>
        <taxon>Mycovorax</taxon>
    </lineage>
</organism>
<sequence length="62" mass="7030">MCNFNSYKGGNVSDVKPLTSLGYGMEQEAIRVIKKSGRWKPAIQNGREVKSFRKLPVKFIVK</sequence>
<reference evidence="3" key="1">
    <citation type="submission" date="2024-01" db="EMBL/GenBank/DDBJ databases">
        <title>Mycovorax composti gen. nov. sp. nov., a member of the family Chitinophagaceae isolated from button mushroom compost.</title>
        <authorList>
            <person name="Thai M."/>
            <person name="Bell T.L."/>
            <person name="Kertesz M.A."/>
        </authorList>
    </citation>
    <scope>NUCLEOTIDE SEQUENCE [LARGE SCALE GENOMIC DNA]</scope>
    <source>
        <strain evidence="3">C216</strain>
    </source>
</reference>
<gene>
    <name evidence="2" type="ORF">PIECOFPK_02390</name>
</gene>
<accession>A0ABZ2EMK4</accession>
<dbReference type="Proteomes" id="UP001321305">
    <property type="component" value="Chromosome"/>
</dbReference>
<protein>
    <recommendedName>
        <fullName evidence="1">TonB C-terminal domain-containing protein</fullName>
    </recommendedName>
</protein>
<evidence type="ECO:0000313" key="2">
    <source>
        <dbReference type="EMBL" id="WWC84650.1"/>
    </source>
</evidence>
<name>A0ABZ2EMK4_9BACT</name>
<feature type="domain" description="TonB C-terminal" evidence="1">
    <location>
        <begin position="9"/>
        <end position="60"/>
    </location>
</feature>
<dbReference type="Gene3D" id="3.30.1150.10">
    <property type="match status" value="1"/>
</dbReference>
<proteinExistence type="predicted"/>
<evidence type="ECO:0000259" key="1">
    <source>
        <dbReference type="Pfam" id="PF03544"/>
    </source>
</evidence>
<dbReference type="EMBL" id="CP144143">
    <property type="protein sequence ID" value="WWC84650.1"/>
    <property type="molecule type" value="Genomic_DNA"/>
</dbReference>
<evidence type="ECO:0000313" key="3">
    <source>
        <dbReference type="Proteomes" id="UP001321305"/>
    </source>
</evidence>
<dbReference type="Pfam" id="PF03544">
    <property type="entry name" value="TonB_C"/>
    <property type="match status" value="1"/>
</dbReference>
<dbReference type="InterPro" id="IPR037682">
    <property type="entry name" value="TonB_C"/>
</dbReference>